<proteinExistence type="predicted"/>
<dbReference type="WBParaSite" id="ES5_v2.g22192.t1">
    <property type="protein sequence ID" value="ES5_v2.g22192.t1"/>
    <property type="gene ID" value="ES5_v2.g22192"/>
</dbReference>
<reference evidence="2" key="1">
    <citation type="submission" date="2022-11" db="UniProtKB">
        <authorList>
            <consortium name="WormBaseParasite"/>
        </authorList>
    </citation>
    <scope>IDENTIFICATION</scope>
</reference>
<evidence type="ECO:0000313" key="2">
    <source>
        <dbReference type="WBParaSite" id="ES5_v2.g22192.t1"/>
    </source>
</evidence>
<accession>A0AC34FXF5</accession>
<dbReference type="Proteomes" id="UP000887579">
    <property type="component" value="Unplaced"/>
</dbReference>
<organism evidence="1 2">
    <name type="scientific">Panagrolaimus sp. ES5</name>
    <dbReference type="NCBI Taxonomy" id="591445"/>
    <lineage>
        <taxon>Eukaryota</taxon>
        <taxon>Metazoa</taxon>
        <taxon>Ecdysozoa</taxon>
        <taxon>Nematoda</taxon>
        <taxon>Chromadorea</taxon>
        <taxon>Rhabditida</taxon>
        <taxon>Tylenchina</taxon>
        <taxon>Panagrolaimomorpha</taxon>
        <taxon>Panagrolaimoidea</taxon>
        <taxon>Panagrolaimidae</taxon>
        <taxon>Panagrolaimus</taxon>
    </lineage>
</organism>
<sequence>MLHLFVIKALQQAFNLTQTQKSSRRAVIVLIAAAYNEYGFQDAYQTANVIKDNGIAIIVINYVSTNGVLTTSLQNISSPGYYYNSNLDGLYDSRISYALTQLNCFCPPGNLQFQIYNTAWENFTNYGDCFYSFNGDTNPIQAERACRLESGVLAALNNQQKLDFITDYLLPYSLKGKKKFTVGFHKSANLNNTWNWWDYDGSEYSLGDFPLLSDIPTPEDNYGYMWNHYGFKWILTTGNSVSLPYICQIKACDASFICDQDNFKKFEKHHL</sequence>
<name>A0AC34FXF5_9BILA</name>
<protein>
    <submittedName>
        <fullName evidence="2">C-type lectin domain-containing protein</fullName>
    </submittedName>
</protein>
<evidence type="ECO:0000313" key="1">
    <source>
        <dbReference type="Proteomes" id="UP000887579"/>
    </source>
</evidence>